<dbReference type="AlphaFoldDB" id="A0A4R6ED26"/>
<comment type="caution">
    <text evidence="1">The sequence shown here is derived from an EMBL/GenBank/DDBJ whole genome shotgun (WGS) entry which is preliminary data.</text>
</comment>
<dbReference type="OrthoDB" id="9806524at2"/>
<organism evidence="1 2">
    <name type="scientific">Azoarcus indigens</name>
    <dbReference type="NCBI Taxonomy" id="29545"/>
    <lineage>
        <taxon>Bacteria</taxon>
        <taxon>Pseudomonadati</taxon>
        <taxon>Pseudomonadota</taxon>
        <taxon>Betaproteobacteria</taxon>
        <taxon>Rhodocyclales</taxon>
        <taxon>Zoogloeaceae</taxon>
        <taxon>Azoarcus</taxon>
    </lineage>
</organism>
<gene>
    <name evidence="1" type="ORF">C7389_10212</name>
</gene>
<dbReference type="InterPro" id="IPR010836">
    <property type="entry name" value="SapC"/>
</dbReference>
<accession>A0A4R6ED26</accession>
<proteinExistence type="predicted"/>
<dbReference type="Pfam" id="PF07277">
    <property type="entry name" value="SapC"/>
    <property type="match status" value="1"/>
</dbReference>
<evidence type="ECO:0000313" key="2">
    <source>
        <dbReference type="Proteomes" id="UP000295129"/>
    </source>
</evidence>
<protein>
    <submittedName>
        <fullName evidence="1">SapC protein</fullName>
    </submittedName>
</protein>
<evidence type="ECO:0000313" key="1">
    <source>
        <dbReference type="EMBL" id="TDN56077.1"/>
    </source>
</evidence>
<dbReference type="Proteomes" id="UP000295129">
    <property type="component" value="Unassembled WGS sequence"/>
</dbReference>
<dbReference type="RefSeq" id="WP_133588234.1">
    <property type="nucleotide sequence ID" value="NZ_SNVV01000002.1"/>
</dbReference>
<reference evidence="1 2" key="1">
    <citation type="submission" date="2019-03" db="EMBL/GenBank/DDBJ databases">
        <title>Genomic Encyclopedia of Type Strains, Phase IV (KMG-IV): sequencing the most valuable type-strain genomes for metagenomic binning, comparative biology and taxonomic classification.</title>
        <authorList>
            <person name="Goeker M."/>
        </authorList>
    </citation>
    <scope>NUCLEOTIDE SEQUENCE [LARGE SCALE GENOMIC DNA]</scope>
    <source>
        <strain evidence="1 2">DSM 12121</strain>
    </source>
</reference>
<name>A0A4R6ED26_9RHOO</name>
<sequence>MSETQAASGGVKVTPPFAYGEIVPLLKQHRVAVEDGIVAPALRKVQAVPISMSEMGRAARDYPIAFSGTPDGKRFGVIALLGLRQGENRLVDDAGRWREGWYVPAYVRRYPFCMASVTDNGQQRDERVVCVERGALAEGDGGRALEDESGKPQAWWEERLKLTQEFEADLLRTARMCDTLSKFGLLVPFSAQAVSKSGDTMNITGLFRGDEGRLDKLRADDLRMLIRTGTLGRLYAQMFSLDNLGRLLDLG</sequence>
<keyword evidence="2" id="KW-1185">Reference proteome</keyword>
<dbReference type="EMBL" id="SNVV01000002">
    <property type="protein sequence ID" value="TDN56077.1"/>
    <property type="molecule type" value="Genomic_DNA"/>
</dbReference>